<dbReference type="eggNOG" id="COG1353">
    <property type="taxonomic scope" value="Bacteria"/>
</dbReference>
<evidence type="ECO:0000256" key="2">
    <source>
        <dbReference type="ARBA" id="ARBA00005700"/>
    </source>
</evidence>
<gene>
    <name evidence="14" type="ordered locus">Fnod_1388</name>
</gene>
<dbReference type="InterPro" id="IPR013408">
    <property type="entry name" value="Cas10/Csm1"/>
</dbReference>
<dbReference type="PANTHER" id="PTHR36528:SF1">
    <property type="entry name" value="CRISPR SYSTEM SINGLE-STRAND-SPECIFIC DEOXYRIBONUCLEASE CAS10_CSM1 (SUBTYPE III-A)"/>
    <property type="match status" value="1"/>
</dbReference>
<dbReference type="RefSeq" id="WP_011994541.1">
    <property type="nucleotide sequence ID" value="NC_009718.1"/>
</dbReference>
<keyword evidence="7" id="KW-0255">Endonuclease</keyword>
<dbReference type="InterPro" id="IPR006674">
    <property type="entry name" value="HD_domain"/>
</dbReference>
<sequence>MAINNATQKYKDMLYLASLFHDIGKFRQRASMDEKLKRKIKEEYGFQMSENLTGLAHQYVGAYVYKSSKLPYRELVSAIISKHHERISTITSENELITRVVSIADKLSSAEREDYGTQSDVRIKLMKSIISTVSLSGRSKDGYFRKLSKFSDAYEPVNEEEAVRTNYEKEYGALWKEFEQLIQDPEFEASNNEVLERLYYILKEYTSNVPSAFYYSEPDISLFSHATSTAAIAVALYKQFEDDLFVKQNDRFMKAAGILDGIENLVRKYWKNEASQPDASDKEVFGVIKGDISGIQDFIYKTSWQNGLKKLRARSFFIAYLSEIIARYIIEKEGLYQSNILYCGGGHFYLLVPAKTIDRLEEYQRDIDEKMYKAFGIDLAILLGGIKINIHDLIEFKVHDELAKILEEKKNKKFESVIDLEMFIPEDFSGPRCPYCGRKMLQITRKEEQEEAFECVFCESFAELGRKLANSDYLKIEKCPELITPPANVDEVFKMFGYELKFSDNPDKFAFAIDKKTYDQNKAMYFTKMATYVYKKSDKDYEMTADLETIAREAEGVKRWGILRGDVDNLGRIFQTLQVSDKEKRTPISFVSTLSSELEAFFSIVLERMVVEKHPKCNVIYSGGDDFMILGPWSELPLLARDITNEFRKYSKNDELSISMAIAVAPSRKFPVYKLGTLAGEYLDDKAKSYKRTYNNKELEKSAIYMFGGYVGWEEFDKVYKLNQQLEDIISQGVTRNILHVLSAFLDKQQEGEQPKIWRLYYYVGRLMERQENRETKALIQRFFNEILEEGNSRLYDKLGLVIKWVHDKTRKVESDENGKASQNRMITEV</sequence>
<keyword evidence="9" id="KW-0269">Exonuclease</keyword>
<dbReference type="InterPro" id="IPR000160">
    <property type="entry name" value="GGDEF_dom"/>
</dbReference>
<evidence type="ECO:0000256" key="9">
    <source>
        <dbReference type="ARBA" id="ARBA00022839"/>
    </source>
</evidence>
<keyword evidence="10" id="KW-0067">ATP-binding</keyword>
<evidence type="ECO:0000256" key="12">
    <source>
        <dbReference type="ARBA" id="ARBA00032922"/>
    </source>
</evidence>
<dbReference type="KEGG" id="fno:Fnod_1388"/>
<dbReference type="Pfam" id="PF18211">
    <property type="entry name" value="Csm1_B"/>
    <property type="match status" value="1"/>
</dbReference>
<proteinExistence type="inferred from homology"/>
<evidence type="ECO:0000313" key="15">
    <source>
        <dbReference type="Proteomes" id="UP000002415"/>
    </source>
</evidence>
<evidence type="ECO:0000256" key="4">
    <source>
        <dbReference type="ARBA" id="ARBA00022679"/>
    </source>
</evidence>
<dbReference type="STRING" id="381764.Fnod_1388"/>
<comment type="cofactor">
    <cofactor evidence="1">
        <name>a divalent metal cation</name>
        <dbReference type="ChEBI" id="CHEBI:60240"/>
    </cofactor>
</comment>
<dbReference type="GO" id="GO:0005524">
    <property type="term" value="F:ATP binding"/>
    <property type="evidence" value="ECO:0007669"/>
    <property type="project" value="UniProtKB-KW"/>
</dbReference>
<dbReference type="InterPro" id="IPR054767">
    <property type="entry name" value="Cas10-Cmr2_palm2"/>
</dbReference>
<evidence type="ECO:0000259" key="13">
    <source>
        <dbReference type="PROSITE" id="PS50887"/>
    </source>
</evidence>
<evidence type="ECO:0000256" key="11">
    <source>
        <dbReference type="ARBA" id="ARBA00023118"/>
    </source>
</evidence>
<reference evidence="14 15" key="1">
    <citation type="submission" date="2007-07" db="EMBL/GenBank/DDBJ databases">
        <title>Complete sequence of Fervidobacterium nodosum Rt17-B1.</title>
        <authorList>
            <consortium name="US DOE Joint Genome Institute"/>
            <person name="Copeland A."/>
            <person name="Lucas S."/>
            <person name="Lapidus A."/>
            <person name="Barry K."/>
            <person name="Glavina del Rio T."/>
            <person name="Dalin E."/>
            <person name="Tice H."/>
            <person name="Pitluck S."/>
            <person name="Saunders E."/>
            <person name="Brettin T."/>
            <person name="Bruce D."/>
            <person name="Detter J.C."/>
            <person name="Han C."/>
            <person name="Schmutz J."/>
            <person name="Larimer F."/>
            <person name="Land M."/>
            <person name="Hauser L."/>
            <person name="Kyrpides N."/>
            <person name="Mikhailova N."/>
            <person name="Nelson K."/>
            <person name="Gogarten J.P."/>
            <person name="Noll K."/>
            <person name="Richardson P."/>
        </authorList>
    </citation>
    <scope>NUCLEOTIDE SEQUENCE [LARGE SCALE GENOMIC DNA]</scope>
    <source>
        <strain evidence="15">ATCC 35602 / DSM 5306 / Rt17-B1</strain>
    </source>
</reference>
<evidence type="ECO:0000256" key="5">
    <source>
        <dbReference type="ARBA" id="ARBA00022722"/>
    </source>
</evidence>
<dbReference type="GO" id="GO:0004519">
    <property type="term" value="F:endonuclease activity"/>
    <property type="evidence" value="ECO:0007669"/>
    <property type="project" value="UniProtKB-KW"/>
</dbReference>
<dbReference type="PROSITE" id="PS50887">
    <property type="entry name" value="GGDEF"/>
    <property type="match status" value="1"/>
</dbReference>
<dbReference type="InterPro" id="IPR041062">
    <property type="entry name" value="Csm1_B"/>
</dbReference>
<organism evidence="14 15">
    <name type="scientific">Fervidobacterium nodosum (strain ATCC 35602 / DSM 5306 / Rt17-B1)</name>
    <dbReference type="NCBI Taxonomy" id="381764"/>
    <lineage>
        <taxon>Bacteria</taxon>
        <taxon>Thermotogati</taxon>
        <taxon>Thermotogota</taxon>
        <taxon>Thermotogae</taxon>
        <taxon>Thermotogales</taxon>
        <taxon>Fervidobacteriaceae</taxon>
        <taxon>Fervidobacterium</taxon>
    </lineage>
</organism>
<dbReference type="PANTHER" id="PTHR36528">
    <property type="entry name" value="CRISPR SYSTEM SINGLE-STRAND-SPECIFIC DEOXYRIBONUCLEASE CAS10/CSM1 (SUBTYPE III-A)"/>
    <property type="match status" value="1"/>
</dbReference>
<evidence type="ECO:0000256" key="1">
    <source>
        <dbReference type="ARBA" id="ARBA00001968"/>
    </source>
</evidence>
<dbReference type="Gene3D" id="1.10.3210.10">
    <property type="entry name" value="Hypothetical protein af1432"/>
    <property type="match status" value="1"/>
</dbReference>
<dbReference type="AlphaFoldDB" id="A7HMV1"/>
<dbReference type="Gene3D" id="3.30.70.270">
    <property type="match status" value="1"/>
</dbReference>
<dbReference type="InterPro" id="IPR043128">
    <property type="entry name" value="Rev_trsase/Diguanyl_cyclase"/>
</dbReference>
<dbReference type="OrthoDB" id="9768769at2"/>
<keyword evidence="8 14" id="KW-0378">Hydrolase</keyword>
<evidence type="ECO:0000256" key="10">
    <source>
        <dbReference type="ARBA" id="ARBA00022840"/>
    </source>
</evidence>
<evidence type="ECO:0000313" key="14">
    <source>
        <dbReference type="EMBL" id="ABS61234.1"/>
    </source>
</evidence>
<evidence type="ECO:0000256" key="8">
    <source>
        <dbReference type="ARBA" id="ARBA00022801"/>
    </source>
</evidence>
<dbReference type="GO" id="GO:0016740">
    <property type="term" value="F:transferase activity"/>
    <property type="evidence" value="ECO:0007669"/>
    <property type="project" value="UniProtKB-KW"/>
</dbReference>
<keyword evidence="6" id="KW-0547">Nucleotide-binding</keyword>
<evidence type="ECO:0000256" key="7">
    <source>
        <dbReference type="ARBA" id="ARBA00022759"/>
    </source>
</evidence>
<accession>A7HMV1</accession>
<dbReference type="InterPro" id="IPR052117">
    <property type="entry name" value="Cas10/Csm1_subtype-III-A"/>
</dbReference>
<feature type="domain" description="GGDEF" evidence="13">
    <location>
        <begin position="558"/>
        <end position="699"/>
    </location>
</feature>
<dbReference type="Pfam" id="PF01966">
    <property type="entry name" value="HD"/>
    <property type="match status" value="1"/>
</dbReference>
<dbReference type="GO" id="GO:0051607">
    <property type="term" value="P:defense response to virus"/>
    <property type="evidence" value="ECO:0007669"/>
    <property type="project" value="UniProtKB-KW"/>
</dbReference>
<dbReference type="GO" id="GO:0004527">
    <property type="term" value="F:exonuclease activity"/>
    <property type="evidence" value="ECO:0007669"/>
    <property type="project" value="UniProtKB-KW"/>
</dbReference>
<dbReference type="NCBIfam" id="TIGR02578">
    <property type="entry name" value="cas_TM1811_Csm1"/>
    <property type="match status" value="1"/>
</dbReference>
<keyword evidence="5" id="KW-0540">Nuclease</keyword>
<keyword evidence="4" id="KW-0808">Transferase</keyword>
<dbReference type="Pfam" id="PF22335">
    <property type="entry name" value="Cas10-Cmr2_palm2"/>
    <property type="match status" value="1"/>
</dbReference>
<dbReference type="Proteomes" id="UP000002415">
    <property type="component" value="Chromosome"/>
</dbReference>
<dbReference type="HOGENOM" id="CLU_017487_0_0_0"/>
<evidence type="ECO:0000256" key="3">
    <source>
        <dbReference type="ARBA" id="ARBA00014333"/>
    </source>
</evidence>
<protein>
    <recommendedName>
        <fullName evidence="3">CRISPR system single-strand-specific deoxyribonuclease Cas10/Csm1 (subtype III-A)</fullName>
    </recommendedName>
    <alternativeName>
        <fullName evidence="12">Cyclic oligoadenylate synthase</fullName>
    </alternativeName>
</protein>
<comment type="similarity">
    <text evidence="2">Belongs to the CRISPR-associated Cas10/Csm1 family.</text>
</comment>
<keyword evidence="15" id="KW-1185">Reference proteome</keyword>
<name>A7HMV1_FERNB</name>
<dbReference type="EMBL" id="CP000771">
    <property type="protein sequence ID" value="ABS61234.1"/>
    <property type="molecule type" value="Genomic_DNA"/>
</dbReference>
<evidence type="ECO:0000256" key="6">
    <source>
        <dbReference type="ARBA" id="ARBA00022741"/>
    </source>
</evidence>
<dbReference type="SUPFAM" id="SSF109604">
    <property type="entry name" value="HD-domain/PDEase-like"/>
    <property type="match status" value="1"/>
</dbReference>
<reference evidence="14 15" key="2">
    <citation type="journal article" date="2009" name="Proc. Natl. Acad. Sci. U.S.A.">
        <title>On the chimeric nature, thermophilic origin, and phylogenetic placement of the Thermotogales.</title>
        <authorList>
            <person name="Zhaxybayeva O."/>
            <person name="Swithers K.S."/>
            <person name="Lapierre P."/>
            <person name="Fournier G.P."/>
            <person name="Bickhart D.M."/>
            <person name="DeBoy R.T."/>
            <person name="Nelson K.E."/>
            <person name="Nesbo C.L."/>
            <person name="Doolittle W.F."/>
            <person name="Gogarten J.P."/>
            <person name="Noll K.M."/>
        </authorList>
    </citation>
    <scope>NUCLEOTIDE SEQUENCE [LARGE SCALE GENOMIC DNA]</scope>
    <source>
        <strain evidence="15">ATCC 35602 / DSM 5306 / Rt17-B1</strain>
    </source>
</reference>
<keyword evidence="11" id="KW-0051">Antiviral defense</keyword>